<name>A0A2U3B9V8_9VIBR</name>
<dbReference type="InterPro" id="IPR003043">
    <property type="entry name" value="Uropor_MeTrfase_CS"/>
</dbReference>
<dbReference type="PANTHER" id="PTHR45790">
    <property type="entry name" value="SIROHEME SYNTHASE-RELATED"/>
    <property type="match status" value="1"/>
</dbReference>
<protein>
    <recommendedName>
        <fullName evidence="2">uroporphyrinogen-III C-methyltransferase</fullName>
        <ecNumber evidence="2">2.1.1.107</ecNumber>
    </recommendedName>
</protein>
<dbReference type="OrthoDB" id="9815856at2"/>
<dbReference type="NCBIfam" id="TIGR01469">
    <property type="entry name" value="cobA_cysG_Cterm"/>
    <property type="match status" value="1"/>
</dbReference>
<evidence type="ECO:0000256" key="6">
    <source>
        <dbReference type="ARBA" id="ARBA00022691"/>
    </source>
</evidence>
<dbReference type="FunFam" id="3.30.950.10:FF:000001">
    <property type="entry name" value="Siroheme synthase"/>
    <property type="match status" value="1"/>
</dbReference>
<dbReference type="EC" id="2.1.1.107" evidence="2"/>
<evidence type="ECO:0000256" key="8">
    <source>
        <dbReference type="ARBA" id="ARBA00023239"/>
    </source>
</evidence>
<evidence type="ECO:0000256" key="11">
    <source>
        <dbReference type="ARBA" id="ARBA00025705"/>
    </source>
</evidence>
<dbReference type="EMBL" id="QFWT01000004">
    <property type="protein sequence ID" value="PWI33553.1"/>
    <property type="molecule type" value="Genomic_DNA"/>
</dbReference>
<dbReference type="NCBIfam" id="NF004790">
    <property type="entry name" value="PRK06136.1"/>
    <property type="match status" value="1"/>
</dbReference>
<keyword evidence="7" id="KW-0560">Oxidoreductase</keyword>
<dbReference type="GO" id="GO:0004851">
    <property type="term" value="F:uroporphyrin-III C-methyltransferase activity"/>
    <property type="evidence" value="ECO:0007669"/>
    <property type="project" value="UniProtKB-EC"/>
</dbReference>
<dbReference type="Gene3D" id="3.30.950.10">
    <property type="entry name" value="Methyltransferase, Cobalt-precorrin-4 Transmethylase, Domain 2"/>
    <property type="match status" value="1"/>
</dbReference>
<evidence type="ECO:0000256" key="7">
    <source>
        <dbReference type="ARBA" id="ARBA00023002"/>
    </source>
</evidence>
<evidence type="ECO:0000256" key="5">
    <source>
        <dbReference type="ARBA" id="ARBA00022679"/>
    </source>
</evidence>
<dbReference type="InterPro" id="IPR035996">
    <property type="entry name" value="4pyrrol_Methylase_sf"/>
</dbReference>
<evidence type="ECO:0000313" key="15">
    <source>
        <dbReference type="Proteomes" id="UP000245362"/>
    </source>
</evidence>
<dbReference type="PANTHER" id="PTHR45790:SF3">
    <property type="entry name" value="S-ADENOSYL-L-METHIONINE-DEPENDENT UROPORPHYRINOGEN III METHYLTRANSFERASE, CHLOROPLASTIC"/>
    <property type="match status" value="1"/>
</dbReference>
<dbReference type="InterPro" id="IPR050161">
    <property type="entry name" value="Siro_Cobalamin_biosynth"/>
</dbReference>
<proteinExistence type="inferred from homology"/>
<dbReference type="PROSITE" id="PS00839">
    <property type="entry name" value="SUMT_1"/>
    <property type="match status" value="1"/>
</dbReference>
<dbReference type="Gene3D" id="3.40.1010.10">
    <property type="entry name" value="Cobalt-precorrin-4 Transmethylase, Domain 1"/>
    <property type="match status" value="1"/>
</dbReference>
<comment type="pathway">
    <text evidence="11">Porphyrin-containing compound metabolism; siroheme biosynthesis; precorrin-2 from uroporphyrinogen III: step 1/1.</text>
</comment>
<evidence type="ECO:0000256" key="9">
    <source>
        <dbReference type="ARBA" id="ARBA00023244"/>
    </source>
</evidence>
<keyword evidence="8" id="KW-0456">Lyase</keyword>
<dbReference type="RefSeq" id="WP_109319544.1">
    <property type="nucleotide sequence ID" value="NZ_QFWT01000004.1"/>
</dbReference>
<dbReference type="Proteomes" id="UP000245362">
    <property type="component" value="Unassembled WGS sequence"/>
</dbReference>
<dbReference type="GO" id="GO:0032259">
    <property type="term" value="P:methylation"/>
    <property type="evidence" value="ECO:0007669"/>
    <property type="project" value="UniProtKB-KW"/>
</dbReference>
<dbReference type="AlphaFoldDB" id="A0A2U3B9V8"/>
<keyword evidence="4 14" id="KW-0489">Methyltransferase</keyword>
<sequence>MSISHTHPGTFTRQGTVTLVGAGPGDPELLTVKAARAIQQAGFIVFDNLVSEEIRALFPSHAETLYVGKSKGQHSSTQDEINDILIKYAQSGIDVCRVKGGDSFVFGRGGEEMLLLAQKGIKVDVIPGITAASGCTTYAQIPLTHRGLAQGCTFITAHADKKLDLNWPALAQLNQTLVIYMGLSKTDMITNQLIEGGMDAETPVAFIENGCTPEQRIFTGQLKQLSQLKQQHQIQSPALIVIGQVVSVANQMQWLEQLAERAGTQELAEHKLKMSA</sequence>
<evidence type="ECO:0000313" key="14">
    <source>
        <dbReference type="EMBL" id="PWI33553.1"/>
    </source>
</evidence>
<dbReference type="Pfam" id="PF00590">
    <property type="entry name" value="TP_methylase"/>
    <property type="match status" value="1"/>
</dbReference>
<evidence type="ECO:0000259" key="13">
    <source>
        <dbReference type="Pfam" id="PF00590"/>
    </source>
</evidence>
<dbReference type="GO" id="GO:0019354">
    <property type="term" value="P:siroheme biosynthetic process"/>
    <property type="evidence" value="ECO:0007669"/>
    <property type="project" value="UniProtKB-UniPathway"/>
</dbReference>
<dbReference type="InterPro" id="IPR000878">
    <property type="entry name" value="4pyrrol_Mease"/>
</dbReference>
<comment type="caution">
    <text evidence="14">The sequence shown here is derived from an EMBL/GenBank/DDBJ whole genome shotgun (WGS) entry which is preliminary data.</text>
</comment>
<dbReference type="UniPathway" id="UPA00262">
    <property type="reaction ID" value="UER00211"/>
</dbReference>
<dbReference type="GO" id="GO:0016829">
    <property type="term" value="F:lyase activity"/>
    <property type="evidence" value="ECO:0007669"/>
    <property type="project" value="UniProtKB-KW"/>
</dbReference>
<dbReference type="InterPro" id="IPR006366">
    <property type="entry name" value="CobA/CysG_C"/>
</dbReference>
<comment type="pathway">
    <text evidence="12">Cofactor biosynthesis; adenosylcobalamin biosynthesis; precorrin-2 from uroporphyrinogen III: step 1/1.</text>
</comment>
<evidence type="ECO:0000256" key="10">
    <source>
        <dbReference type="ARBA" id="ARBA00023268"/>
    </source>
</evidence>
<keyword evidence="9" id="KW-0627">Porphyrin biosynthesis</keyword>
<keyword evidence="5 14" id="KW-0808">Transferase</keyword>
<dbReference type="GO" id="GO:0016491">
    <property type="term" value="F:oxidoreductase activity"/>
    <property type="evidence" value="ECO:0007669"/>
    <property type="project" value="UniProtKB-KW"/>
</dbReference>
<keyword evidence="10" id="KW-0511">Multifunctional enzyme</keyword>
<dbReference type="InterPro" id="IPR014776">
    <property type="entry name" value="4pyrrole_Mease_sub2"/>
</dbReference>
<comment type="similarity">
    <text evidence="1">Belongs to the precorrin methyltransferase family.</text>
</comment>
<dbReference type="CDD" id="cd11642">
    <property type="entry name" value="SUMT"/>
    <property type="match status" value="1"/>
</dbReference>
<accession>A0A2U3B9V8</accession>
<organism evidence="14 15">
    <name type="scientific">Vibrio albus</name>
    <dbReference type="NCBI Taxonomy" id="2200953"/>
    <lineage>
        <taxon>Bacteria</taxon>
        <taxon>Pseudomonadati</taxon>
        <taxon>Pseudomonadota</taxon>
        <taxon>Gammaproteobacteria</taxon>
        <taxon>Vibrionales</taxon>
        <taxon>Vibrionaceae</taxon>
        <taxon>Vibrio</taxon>
    </lineage>
</organism>
<dbReference type="FunFam" id="3.40.1010.10:FF:000001">
    <property type="entry name" value="Siroheme synthase"/>
    <property type="match status" value="1"/>
</dbReference>
<keyword evidence="3" id="KW-0169">Cobalamin biosynthesis</keyword>
<evidence type="ECO:0000256" key="1">
    <source>
        <dbReference type="ARBA" id="ARBA00005879"/>
    </source>
</evidence>
<keyword evidence="6" id="KW-0949">S-adenosyl-L-methionine</keyword>
<reference evidence="14 15" key="1">
    <citation type="submission" date="2018-05" db="EMBL/GenBank/DDBJ databases">
        <title>Vibrio limimaris sp. nov., isolated from marine sediment.</title>
        <authorList>
            <person name="Li C.-M."/>
        </authorList>
    </citation>
    <scope>NUCLEOTIDE SEQUENCE [LARGE SCALE GENOMIC DNA]</scope>
    <source>
        <strain evidence="14 15">E4404</strain>
    </source>
</reference>
<evidence type="ECO:0000256" key="2">
    <source>
        <dbReference type="ARBA" id="ARBA00012162"/>
    </source>
</evidence>
<dbReference type="GO" id="GO:0009236">
    <property type="term" value="P:cobalamin biosynthetic process"/>
    <property type="evidence" value="ECO:0007669"/>
    <property type="project" value="UniProtKB-KW"/>
</dbReference>
<dbReference type="InterPro" id="IPR014777">
    <property type="entry name" value="4pyrrole_Mease_sub1"/>
</dbReference>
<gene>
    <name evidence="14" type="primary">cobA</name>
    <name evidence="14" type="ORF">DI392_08785</name>
</gene>
<keyword evidence="15" id="KW-1185">Reference proteome</keyword>
<evidence type="ECO:0000256" key="3">
    <source>
        <dbReference type="ARBA" id="ARBA00022573"/>
    </source>
</evidence>
<evidence type="ECO:0000256" key="12">
    <source>
        <dbReference type="ARBA" id="ARBA00060548"/>
    </source>
</evidence>
<dbReference type="SUPFAM" id="SSF53790">
    <property type="entry name" value="Tetrapyrrole methylase"/>
    <property type="match status" value="1"/>
</dbReference>
<evidence type="ECO:0000256" key="4">
    <source>
        <dbReference type="ARBA" id="ARBA00022603"/>
    </source>
</evidence>
<feature type="domain" description="Tetrapyrrole methylase" evidence="13">
    <location>
        <begin position="16"/>
        <end position="225"/>
    </location>
</feature>